<dbReference type="GO" id="GO:0046854">
    <property type="term" value="P:phosphatidylinositol phosphate biosynthetic process"/>
    <property type="evidence" value="ECO:0000318"/>
    <property type="project" value="GO_Central"/>
</dbReference>
<dbReference type="Pfam" id="PF03770">
    <property type="entry name" value="IPK"/>
    <property type="match status" value="1"/>
</dbReference>
<keyword evidence="6" id="KW-1185">Reference proteome</keyword>
<dbReference type="PANTHER" id="PTHR12400:SF21">
    <property type="entry name" value="KINASE"/>
    <property type="match status" value="1"/>
</dbReference>
<evidence type="ECO:0000256" key="4">
    <source>
        <dbReference type="RuleBase" id="RU363090"/>
    </source>
</evidence>
<evidence type="ECO:0000256" key="1">
    <source>
        <dbReference type="ARBA" id="ARBA00007374"/>
    </source>
</evidence>
<sequence>MMLENVASASKFERPCVLDLKMGTRQHGDDASAEKRTRQMAKCAASTSASLGLRLCGMKVYEATSDKFVTQDKYFGRRLDADGLRKALVQFFASGGARRAGIIGAILERLRLLRKAIEQQDTFRFYSSSLLIVYEGCDENCEFFLSPDFLPLDAASISKPDNNCWSDCVDVRMIDFAHTTFSGYLGLDERVHWGPDNGYLLGLENLTDILSELQGYGCCPPHQKNVPMCLSS</sequence>
<evidence type="ECO:0000313" key="6">
    <source>
        <dbReference type="Proteomes" id="UP000000305"/>
    </source>
</evidence>
<evidence type="ECO:0000256" key="3">
    <source>
        <dbReference type="ARBA" id="ARBA00022777"/>
    </source>
</evidence>
<dbReference type="KEGG" id="dpx:DAPPUDRAFT_193545"/>
<dbReference type="Gene3D" id="3.30.470.160">
    <property type="entry name" value="Inositol polyphosphate kinase"/>
    <property type="match status" value="1"/>
</dbReference>
<reference evidence="5 6" key="1">
    <citation type="journal article" date="2011" name="Science">
        <title>The ecoresponsive genome of Daphnia pulex.</title>
        <authorList>
            <person name="Colbourne J.K."/>
            <person name="Pfrender M.E."/>
            <person name="Gilbert D."/>
            <person name="Thomas W.K."/>
            <person name="Tucker A."/>
            <person name="Oakley T.H."/>
            <person name="Tokishita S."/>
            <person name="Aerts A."/>
            <person name="Arnold G.J."/>
            <person name="Basu M.K."/>
            <person name="Bauer D.J."/>
            <person name="Caceres C.E."/>
            <person name="Carmel L."/>
            <person name="Casola C."/>
            <person name="Choi J.H."/>
            <person name="Detter J.C."/>
            <person name="Dong Q."/>
            <person name="Dusheyko S."/>
            <person name="Eads B.D."/>
            <person name="Frohlich T."/>
            <person name="Geiler-Samerotte K.A."/>
            <person name="Gerlach D."/>
            <person name="Hatcher P."/>
            <person name="Jogdeo S."/>
            <person name="Krijgsveld J."/>
            <person name="Kriventseva E.V."/>
            <person name="Kultz D."/>
            <person name="Laforsch C."/>
            <person name="Lindquist E."/>
            <person name="Lopez J."/>
            <person name="Manak J.R."/>
            <person name="Muller J."/>
            <person name="Pangilinan J."/>
            <person name="Patwardhan R.P."/>
            <person name="Pitluck S."/>
            <person name="Pritham E.J."/>
            <person name="Rechtsteiner A."/>
            <person name="Rho M."/>
            <person name="Rogozin I.B."/>
            <person name="Sakarya O."/>
            <person name="Salamov A."/>
            <person name="Schaack S."/>
            <person name="Shapiro H."/>
            <person name="Shiga Y."/>
            <person name="Skalitzky C."/>
            <person name="Smith Z."/>
            <person name="Souvorov A."/>
            <person name="Sung W."/>
            <person name="Tang Z."/>
            <person name="Tsuchiya D."/>
            <person name="Tu H."/>
            <person name="Vos H."/>
            <person name="Wang M."/>
            <person name="Wolf Y.I."/>
            <person name="Yamagata H."/>
            <person name="Yamada T."/>
            <person name="Ye Y."/>
            <person name="Shaw J.R."/>
            <person name="Andrews J."/>
            <person name="Crease T.J."/>
            <person name="Tang H."/>
            <person name="Lucas S.M."/>
            <person name="Robertson H.M."/>
            <person name="Bork P."/>
            <person name="Koonin E.V."/>
            <person name="Zdobnov E.M."/>
            <person name="Grigoriev I.V."/>
            <person name="Lynch M."/>
            <person name="Boore J.L."/>
        </authorList>
    </citation>
    <scope>NUCLEOTIDE SEQUENCE [LARGE SCALE GENOMIC DNA]</scope>
</reference>
<dbReference type="OrthoDB" id="2573163at2759"/>
<dbReference type="GO" id="GO:0005737">
    <property type="term" value="C:cytoplasm"/>
    <property type="evidence" value="ECO:0000318"/>
    <property type="project" value="GO_Central"/>
</dbReference>
<gene>
    <name evidence="5" type="ORF">DAPPUDRAFT_193545</name>
</gene>
<keyword evidence="3 4" id="KW-0418">Kinase</keyword>
<dbReference type="InterPro" id="IPR038286">
    <property type="entry name" value="IPK_sf"/>
</dbReference>
<comment type="similarity">
    <text evidence="1 4">Belongs to the inositol phosphokinase (IPK) family.</text>
</comment>
<evidence type="ECO:0000313" key="5">
    <source>
        <dbReference type="EMBL" id="EFX85783.1"/>
    </source>
</evidence>
<dbReference type="GO" id="GO:0032958">
    <property type="term" value="P:inositol phosphate biosynthetic process"/>
    <property type="evidence" value="ECO:0000318"/>
    <property type="project" value="GO_Central"/>
</dbReference>
<dbReference type="InterPro" id="IPR005522">
    <property type="entry name" value="IPK"/>
</dbReference>
<dbReference type="AlphaFoldDB" id="E9G3J7"/>
<dbReference type="Proteomes" id="UP000000305">
    <property type="component" value="Unassembled WGS sequence"/>
</dbReference>
<dbReference type="OMA" id="CDENCEF"/>
<dbReference type="PhylomeDB" id="E9G3J7"/>
<keyword evidence="2 4" id="KW-0808">Transferase</keyword>
<dbReference type="GO" id="GO:0005634">
    <property type="term" value="C:nucleus"/>
    <property type="evidence" value="ECO:0000318"/>
    <property type="project" value="GO_Central"/>
</dbReference>
<dbReference type="HOGENOM" id="CLU_014862_4_0_1"/>
<name>E9G3J7_DAPPU</name>
<proteinExistence type="inferred from homology"/>
<dbReference type="GO" id="GO:0000828">
    <property type="term" value="F:inositol hexakisphosphate kinase activity"/>
    <property type="evidence" value="ECO:0000318"/>
    <property type="project" value="GO_Central"/>
</dbReference>
<accession>E9G3J7</accession>
<dbReference type="InParanoid" id="E9G3J7"/>
<dbReference type="PANTHER" id="PTHR12400">
    <property type="entry name" value="INOSITOL POLYPHOSPHATE KINASE"/>
    <property type="match status" value="1"/>
</dbReference>
<dbReference type="SUPFAM" id="SSF56104">
    <property type="entry name" value="SAICAR synthase-like"/>
    <property type="match status" value="1"/>
</dbReference>
<dbReference type="EMBL" id="GL732531">
    <property type="protein sequence ID" value="EFX85783.1"/>
    <property type="molecule type" value="Genomic_DNA"/>
</dbReference>
<protein>
    <recommendedName>
        <fullName evidence="4">Kinase</fullName>
        <ecNumber evidence="4">2.7.-.-</ecNumber>
    </recommendedName>
</protein>
<dbReference type="EC" id="2.7.-.-" evidence="4"/>
<organism evidence="5 6">
    <name type="scientific">Daphnia pulex</name>
    <name type="common">Water flea</name>
    <dbReference type="NCBI Taxonomy" id="6669"/>
    <lineage>
        <taxon>Eukaryota</taxon>
        <taxon>Metazoa</taxon>
        <taxon>Ecdysozoa</taxon>
        <taxon>Arthropoda</taxon>
        <taxon>Crustacea</taxon>
        <taxon>Branchiopoda</taxon>
        <taxon>Diplostraca</taxon>
        <taxon>Cladocera</taxon>
        <taxon>Anomopoda</taxon>
        <taxon>Daphniidae</taxon>
        <taxon>Daphnia</taxon>
    </lineage>
</organism>
<dbReference type="eggNOG" id="KOG1620">
    <property type="taxonomic scope" value="Eukaryota"/>
</dbReference>
<evidence type="ECO:0000256" key="2">
    <source>
        <dbReference type="ARBA" id="ARBA00022679"/>
    </source>
</evidence>